<organism evidence="1 2">
    <name type="scientific">Dorcoceras hygrometricum</name>
    <dbReference type="NCBI Taxonomy" id="472368"/>
    <lineage>
        <taxon>Eukaryota</taxon>
        <taxon>Viridiplantae</taxon>
        <taxon>Streptophyta</taxon>
        <taxon>Embryophyta</taxon>
        <taxon>Tracheophyta</taxon>
        <taxon>Spermatophyta</taxon>
        <taxon>Magnoliopsida</taxon>
        <taxon>eudicotyledons</taxon>
        <taxon>Gunneridae</taxon>
        <taxon>Pentapetalae</taxon>
        <taxon>asterids</taxon>
        <taxon>lamiids</taxon>
        <taxon>Lamiales</taxon>
        <taxon>Gesneriaceae</taxon>
        <taxon>Didymocarpoideae</taxon>
        <taxon>Trichosporeae</taxon>
        <taxon>Loxocarpinae</taxon>
        <taxon>Dorcoceras</taxon>
    </lineage>
</organism>
<evidence type="ECO:0000313" key="2">
    <source>
        <dbReference type="Proteomes" id="UP000250235"/>
    </source>
</evidence>
<name>A0A2Z7AWP5_9LAMI</name>
<gene>
    <name evidence="1" type="ORF">F511_29875</name>
</gene>
<accession>A0A2Z7AWP5</accession>
<evidence type="ECO:0000313" key="1">
    <source>
        <dbReference type="EMBL" id="KZV23879.1"/>
    </source>
</evidence>
<dbReference type="EMBL" id="KV013356">
    <property type="protein sequence ID" value="KZV23879.1"/>
    <property type="molecule type" value="Genomic_DNA"/>
</dbReference>
<protein>
    <submittedName>
        <fullName evidence="1">Uncharacterized protein</fullName>
    </submittedName>
</protein>
<dbReference type="Proteomes" id="UP000250235">
    <property type="component" value="Unassembled WGS sequence"/>
</dbReference>
<proteinExistence type="predicted"/>
<reference evidence="1 2" key="1">
    <citation type="journal article" date="2015" name="Proc. Natl. Acad. Sci. U.S.A.">
        <title>The resurrection genome of Boea hygrometrica: A blueprint for survival of dehydration.</title>
        <authorList>
            <person name="Xiao L."/>
            <person name="Yang G."/>
            <person name="Zhang L."/>
            <person name="Yang X."/>
            <person name="Zhao S."/>
            <person name="Ji Z."/>
            <person name="Zhou Q."/>
            <person name="Hu M."/>
            <person name="Wang Y."/>
            <person name="Chen M."/>
            <person name="Xu Y."/>
            <person name="Jin H."/>
            <person name="Xiao X."/>
            <person name="Hu G."/>
            <person name="Bao F."/>
            <person name="Hu Y."/>
            <person name="Wan P."/>
            <person name="Li L."/>
            <person name="Deng X."/>
            <person name="Kuang T."/>
            <person name="Xiang C."/>
            <person name="Zhu J.K."/>
            <person name="Oliver M.J."/>
            <person name="He Y."/>
        </authorList>
    </citation>
    <scope>NUCLEOTIDE SEQUENCE [LARGE SCALE GENOMIC DNA]</scope>
    <source>
        <strain evidence="2">cv. XS01</strain>
    </source>
</reference>
<dbReference type="AlphaFoldDB" id="A0A2Z7AWP5"/>
<keyword evidence="2" id="KW-1185">Reference proteome</keyword>
<sequence>MRDKRIFARRRFDHRATSAHGQRATAGHRWRNGLRTTAAIGRATCATIARPVRNEVRAAAGHGRPPCAASVRLAAARGGCRPVEKIFFFYFKTRDLMQYGTTVLKDPSLALIPLLGNRGGSGSRLPVTQRKFKISAGKRSIQ</sequence>